<keyword evidence="1" id="KW-0560">Oxidoreductase</keyword>
<reference evidence="3" key="1">
    <citation type="journal article" date="2014" name="Front. Microbiol.">
        <title>High frequency of phylogenetically diverse reductive dehalogenase-homologous genes in deep subseafloor sedimentary metagenomes.</title>
        <authorList>
            <person name="Kawai M."/>
            <person name="Futagami T."/>
            <person name="Toyoda A."/>
            <person name="Takaki Y."/>
            <person name="Nishi S."/>
            <person name="Hori S."/>
            <person name="Arai W."/>
            <person name="Tsubouchi T."/>
            <person name="Morono Y."/>
            <person name="Uchiyama I."/>
            <person name="Ito T."/>
            <person name="Fujiyama A."/>
            <person name="Inagaki F."/>
            <person name="Takami H."/>
        </authorList>
    </citation>
    <scope>NUCLEOTIDE SEQUENCE</scope>
    <source>
        <strain evidence="3">Expedition CK06-06</strain>
    </source>
</reference>
<dbReference type="InterPro" id="IPR051278">
    <property type="entry name" value="HdrB/HdrD_reductase"/>
</dbReference>
<name>X1R8X6_9ZZZZ</name>
<dbReference type="PANTHER" id="PTHR42947:SF1">
    <property type="entry name" value="COB--COM HETERODISULFIDE REDUCTASE SUBUNIT B 1"/>
    <property type="match status" value="1"/>
</dbReference>
<dbReference type="Pfam" id="PF02754">
    <property type="entry name" value="CCG"/>
    <property type="match status" value="1"/>
</dbReference>
<feature type="non-terminal residue" evidence="3">
    <location>
        <position position="50"/>
    </location>
</feature>
<protein>
    <recommendedName>
        <fullName evidence="2">Cysteine-rich domain-containing protein</fullName>
    </recommendedName>
</protein>
<dbReference type="GO" id="GO:0016491">
    <property type="term" value="F:oxidoreductase activity"/>
    <property type="evidence" value="ECO:0007669"/>
    <property type="project" value="UniProtKB-KW"/>
</dbReference>
<dbReference type="EMBL" id="BARV01036256">
    <property type="protein sequence ID" value="GAI52049.1"/>
    <property type="molecule type" value="Genomic_DNA"/>
</dbReference>
<organism evidence="3">
    <name type="scientific">marine sediment metagenome</name>
    <dbReference type="NCBI Taxonomy" id="412755"/>
    <lineage>
        <taxon>unclassified sequences</taxon>
        <taxon>metagenomes</taxon>
        <taxon>ecological metagenomes</taxon>
    </lineage>
</organism>
<evidence type="ECO:0000256" key="1">
    <source>
        <dbReference type="ARBA" id="ARBA00023002"/>
    </source>
</evidence>
<gene>
    <name evidence="3" type="ORF">S06H3_56372</name>
</gene>
<dbReference type="InterPro" id="IPR004017">
    <property type="entry name" value="Cys_rich_dom"/>
</dbReference>
<dbReference type="AlphaFoldDB" id="X1R8X6"/>
<comment type="caution">
    <text evidence="3">The sequence shown here is derived from an EMBL/GenBank/DDBJ whole genome shotgun (WGS) entry which is preliminary data.</text>
</comment>
<accession>X1R8X6</accession>
<dbReference type="PANTHER" id="PTHR42947">
    <property type="entry name" value="COB--COM HETERODISULFIDE REDUCTASE SUBUNIT B 1"/>
    <property type="match status" value="1"/>
</dbReference>
<proteinExistence type="predicted"/>
<sequence>MKLSYFPGCSLDGTAKEYGSSTQAVCQELGLELLEVPDWNCCGASSGHST</sequence>
<evidence type="ECO:0000259" key="2">
    <source>
        <dbReference type="Pfam" id="PF02754"/>
    </source>
</evidence>
<evidence type="ECO:0000313" key="3">
    <source>
        <dbReference type="EMBL" id="GAI52049.1"/>
    </source>
</evidence>
<feature type="domain" description="Cysteine-rich" evidence="2">
    <location>
        <begin position="4"/>
        <end position="49"/>
    </location>
</feature>